<feature type="region of interest" description="Disordered" evidence="5">
    <location>
        <begin position="998"/>
        <end position="1017"/>
    </location>
</feature>
<evidence type="ECO:0000313" key="10">
    <source>
        <dbReference type="Proteomes" id="UP001500200"/>
    </source>
</evidence>
<feature type="domain" description="FHA" evidence="7">
    <location>
        <begin position="127"/>
        <end position="175"/>
    </location>
</feature>
<dbReference type="Pfam" id="PF16697">
    <property type="entry name" value="Yop-YscD_cpl"/>
    <property type="match status" value="1"/>
</dbReference>
<feature type="transmembrane region" description="Helical" evidence="6">
    <location>
        <begin position="242"/>
        <end position="258"/>
    </location>
</feature>
<evidence type="ECO:0000256" key="3">
    <source>
        <dbReference type="ARBA" id="ARBA00022840"/>
    </source>
</evidence>
<evidence type="ECO:0000256" key="4">
    <source>
        <dbReference type="PROSITE-ProRule" id="PRU00289"/>
    </source>
</evidence>
<dbReference type="PROSITE" id="PS50901">
    <property type="entry name" value="FTSK"/>
    <property type="match status" value="2"/>
</dbReference>
<dbReference type="InterPro" id="IPR050206">
    <property type="entry name" value="FtsK/SpoIIIE/SftA"/>
</dbReference>
<dbReference type="InterPro" id="IPR002543">
    <property type="entry name" value="FtsK_dom"/>
</dbReference>
<name>A0ABP9SF76_9MICC</name>
<gene>
    <name evidence="9" type="ORF">GCM10023346_21240</name>
</gene>
<dbReference type="InterPro" id="IPR000253">
    <property type="entry name" value="FHA_dom"/>
</dbReference>
<keyword evidence="3 4" id="KW-0067">ATP-binding</keyword>
<dbReference type="SUPFAM" id="SSF52540">
    <property type="entry name" value="P-loop containing nucleoside triphosphate hydrolases"/>
    <property type="match status" value="3"/>
</dbReference>
<dbReference type="Proteomes" id="UP001500200">
    <property type="component" value="Unassembled WGS sequence"/>
</dbReference>
<keyword evidence="1" id="KW-0597">Phosphoprotein</keyword>
<keyword evidence="6" id="KW-0472">Membrane</keyword>
<evidence type="ECO:0000256" key="1">
    <source>
        <dbReference type="ARBA" id="ARBA00022553"/>
    </source>
</evidence>
<keyword evidence="10" id="KW-1185">Reference proteome</keyword>
<dbReference type="RefSeq" id="WP_345449322.1">
    <property type="nucleotide sequence ID" value="NZ_BAABKK010000012.1"/>
</dbReference>
<dbReference type="PROSITE" id="PS50006">
    <property type="entry name" value="FHA_DOMAIN"/>
    <property type="match status" value="1"/>
</dbReference>
<dbReference type="Pfam" id="PF01580">
    <property type="entry name" value="FtsK_SpoIIIE"/>
    <property type="match status" value="2"/>
</dbReference>
<dbReference type="CDD" id="cd00060">
    <property type="entry name" value="FHA"/>
    <property type="match status" value="1"/>
</dbReference>
<reference evidence="10" key="1">
    <citation type="journal article" date="2019" name="Int. J. Syst. Evol. Microbiol.">
        <title>The Global Catalogue of Microorganisms (GCM) 10K type strain sequencing project: providing services to taxonomists for standard genome sequencing and annotation.</title>
        <authorList>
            <consortium name="The Broad Institute Genomics Platform"/>
            <consortium name="The Broad Institute Genome Sequencing Center for Infectious Disease"/>
            <person name="Wu L."/>
            <person name="Ma J."/>
        </authorList>
    </citation>
    <scope>NUCLEOTIDE SEQUENCE [LARGE SCALE GENOMIC DNA]</scope>
    <source>
        <strain evidence="10">JCM 18514</strain>
    </source>
</reference>
<accession>A0ABP9SF76</accession>
<feature type="binding site" evidence="4">
    <location>
        <begin position="1023"/>
        <end position="1030"/>
    </location>
    <ligand>
        <name>ATP</name>
        <dbReference type="ChEBI" id="CHEBI:30616"/>
    </ligand>
</feature>
<dbReference type="PANTHER" id="PTHR22683:SF1">
    <property type="entry name" value="TYPE VII SECRETION SYSTEM PROTEIN ESSC"/>
    <property type="match status" value="1"/>
</dbReference>
<protein>
    <submittedName>
        <fullName evidence="9">FtsK/SpoIIIE domain-containing protein</fullName>
    </submittedName>
</protein>
<feature type="domain" description="FtsK" evidence="8">
    <location>
        <begin position="1005"/>
        <end position="1196"/>
    </location>
</feature>
<dbReference type="InterPro" id="IPR003593">
    <property type="entry name" value="AAA+_ATPase"/>
</dbReference>
<dbReference type="Gene3D" id="3.40.50.300">
    <property type="entry name" value="P-loop containing nucleotide triphosphate hydrolases"/>
    <property type="match status" value="4"/>
</dbReference>
<feature type="domain" description="FtsK" evidence="8">
    <location>
        <begin position="680"/>
        <end position="868"/>
    </location>
</feature>
<dbReference type="PANTHER" id="PTHR22683">
    <property type="entry name" value="SPORULATION PROTEIN RELATED"/>
    <property type="match status" value="1"/>
</dbReference>
<dbReference type="SMART" id="SM00240">
    <property type="entry name" value="FHA"/>
    <property type="match status" value="1"/>
</dbReference>
<dbReference type="SMART" id="SM00382">
    <property type="entry name" value="AAA"/>
    <property type="match status" value="3"/>
</dbReference>
<evidence type="ECO:0000313" key="9">
    <source>
        <dbReference type="EMBL" id="GAA5194250.1"/>
    </source>
</evidence>
<dbReference type="InterPro" id="IPR008984">
    <property type="entry name" value="SMAD_FHA_dom_sf"/>
</dbReference>
<organism evidence="9 10">
    <name type="scientific">Arthrobacter gyeryongensis</name>
    <dbReference type="NCBI Taxonomy" id="1650592"/>
    <lineage>
        <taxon>Bacteria</taxon>
        <taxon>Bacillati</taxon>
        <taxon>Actinomycetota</taxon>
        <taxon>Actinomycetes</taxon>
        <taxon>Micrococcales</taxon>
        <taxon>Micrococcaceae</taxon>
        <taxon>Arthrobacter</taxon>
    </lineage>
</organism>
<keyword evidence="6" id="KW-1133">Transmembrane helix</keyword>
<evidence type="ECO:0000256" key="6">
    <source>
        <dbReference type="SAM" id="Phobius"/>
    </source>
</evidence>
<comment type="caution">
    <text evidence="9">The sequence shown here is derived from an EMBL/GenBank/DDBJ whole genome shotgun (WGS) entry which is preliminary data.</text>
</comment>
<evidence type="ECO:0000256" key="2">
    <source>
        <dbReference type="ARBA" id="ARBA00022741"/>
    </source>
</evidence>
<evidence type="ECO:0000256" key="5">
    <source>
        <dbReference type="SAM" id="MobiDB-lite"/>
    </source>
</evidence>
<dbReference type="InterPro" id="IPR032030">
    <property type="entry name" value="YscD_cytoplasmic_dom"/>
</dbReference>
<dbReference type="SUPFAM" id="SSF49879">
    <property type="entry name" value="SMAD/FHA domain"/>
    <property type="match status" value="1"/>
</dbReference>
<evidence type="ECO:0000259" key="8">
    <source>
        <dbReference type="PROSITE" id="PS50901"/>
    </source>
</evidence>
<keyword evidence="6" id="KW-0812">Transmembrane</keyword>
<dbReference type="CDD" id="cd01127">
    <property type="entry name" value="TrwB_TraG_TraD_VirD4"/>
    <property type="match status" value="1"/>
</dbReference>
<keyword evidence="2 4" id="KW-0547">Nucleotide-binding</keyword>
<proteinExistence type="predicted"/>
<sequence>MRIRLTLRRGPEGAKDLAVTVDGLATVGDIARELYAADPARKGSPVPAALTLTVDEAHVAGGMHGRALDPSWNLLESGLRPGSTVTITEKSEEFAVPGQDRGPALATLRILSGPDAGKEYSLPAGTSYIGRDRTVDIRLSDPLTSKRHARITVGETVEIVDLNSANGILLDGTPVSRASLDSDDEITLGETSMAVVRLGRVGGLVPSAPLVEFNRSPRVVPRWAGKRFILPDGPERPRPQRFPFIVLIAPLLMGAVMYGVTQNALSGIFILMTPLLVVANFIDQRVTAKRELKAAVAQFRTAMDAVRAGLHAAQDDERATRLQEAPSVGDSVDAIRKLGPLLWTHRPEHQAFLSIRLGIGRAPSRLVIEEPSKNGTTAEHMAEIRECAAEFASIDGVPVVCRLRQSGALGVAGTRGVVDDVVRGLIIQLAGLHSPAEVIIAGLTSHTSRERWSWLQWLPHVDSVHSPLKGDHLGSGAGAGAALLARVEELLSSRESATDSSKPGPRGFLDDDSELSAPPEMPAVVLIVEDDANVDRGRLTRVAERGPEVGIYVIWVAATLASLPAVCRDFLVVNEGAEATTGAVRLGQTSSPVVCEGVGAEQASQLGRMLAPVIDAGKPVDDDSDVPRSVSYLALAGKELADSPRSVAERWGESNSLSDSLVPNQRAQGSLRALVGSKGAEPMYLDLKNDGPHALVGGTTGSGKSEFLQSWVLGMAAAYSPDRVSFLLVDYKGGSAFADCVELPHTVGLVTDLSPHLVRRALTSLRAELRYREHLFNRKDAKDLLTMERNADPETPPYLVIVVDEFAALATEVPEFVDGVIDFAARGRSLGLHLILATQRPAGVIKDSLRSNTNLRIALRMADADDASDVLGDARAAYFDPSLPGRAAAKTGPGRIQAFQTGYASGWTTDRPEKARIDIVEMGFGAGQVWESDERSAVEEAPAGPKDISRIVENINQAAKQLGINAPRKPWLSVLADTYDFALMPTPRTDASLVLGVTDDPETQSQPAAAYEPDRDGNMAIYGTGGSGKSTALRGIAIAAAVTPRGGPAHVYGIDCGSGGLHMIESLPHVGSVISGDDEERVGRLLRWLRDLVDDRAARYSALHAGTIGEYRKVAGQPDEPRIFLLVDGLSAFRESYEFAGNSPHFNTFLQIAADGRPVGVHIVVTGDRANSVPASLGATIQRRLVLRLASEDEYILLGVPKDILDNTSVPGRGILEDKEIQLAVLGGSSNLAIQSRNVRRLVDAMRRQNVQPAPEIQRLPEHVQLRSLPAGTDGKVVIGLDNESLQPRSVPSRGLLMVSGPPGSGRSTTLLALADSFKRANDGARCIYVAPGRTGIASEAAWDHMVVGIDQLQEQLHLLSDFSSYGQTKVAWFFEGLTEFFQTAVETDVLQLIKSAASADHWVVGESETSTWSQAYSLARPFKAGRQGLLLSPSDMDGDSLLNTPLGKLQRGEFIPGRGHFVSRGKAHKVQVGYPDGST</sequence>
<dbReference type="Gene3D" id="2.60.200.20">
    <property type="match status" value="1"/>
</dbReference>
<feature type="region of interest" description="Disordered" evidence="5">
    <location>
        <begin position="494"/>
        <end position="516"/>
    </location>
</feature>
<dbReference type="InterPro" id="IPR027417">
    <property type="entry name" value="P-loop_NTPase"/>
</dbReference>
<dbReference type="EMBL" id="BAABKK010000012">
    <property type="protein sequence ID" value="GAA5194250.1"/>
    <property type="molecule type" value="Genomic_DNA"/>
</dbReference>
<evidence type="ECO:0000259" key="7">
    <source>
        <dbReference type="PROSITE" id="PS50006"/>
    </source>
</evidence>
<feature type="binding site" evidence="4">
    <location>
        <begin position="698"/>
        <end position="705"/>
    </location>
    <ligand>
        <name>ATP</name>
        <dbReference type="ChEBI" id="CHEBI:30616"/>
    </ligand>
</feature>